<dbReference type="Proteomes" id="UP001058974">
    <property type="component" value="Chromosome 1"/>
</dbReference>
<name>A0A9D5GVK8_PEA</name>
<feature type="domain" description="Reverse transcriptase zinc-binding" evidence="1">
    <location>
        <begin position="142"/>
        <end position="225"/>
    </location>
</feature>
<dbReference type="PANTHER" id="PTHR33116">
    <property type="entry name" value="REVERSE TRANSCRIPTASE ZINC-BINDING DOMAIN-CONTAINING PROTEIN-RELATED-RELATED"/>
    <property type="match status" value="1"/>
</dbReference>
<dbReference type="InterPro" id="IPR026960">
    <property type="entry name" value="RVT-Znf"/>
</dbReference>
<keyword evidence="3" id="KW-1185">Reference proteome</keyword>
<comment type="caution">
    <text evidence="2">The sequence shown here is derived from an EMBL/GenBank/DDBJ whole genome shotgun (WGS) entry which is preliminary data.</text>
</comment>
<reference evidence="2 3" key="1">
    <citation type="journal article" date="2022" name="Nat. Genet.">
        <title>Improved pea reference genome and pan-genome highlight genomic features and evolutionary characteristics.</title>
        <authorList>
            <person name="Yang T."/>
            <person name="Liu R."/>
            <person name="Luo Y."/>
            <person name="Hu S."/>
            <person name="Wang D."/>
            <person name="Wang C."/>
            <person name="Pandey M.K."/>
            <person name="Ge S."/>
            <person name="Xu Q."/>
            <person name="Li N."/>
            <person name="Li G."/>
            <person name="Huang Y."/>
            <person name="Saxena R.K."/>
            <person name="Ji Y."/>
            <person name="Li M."/>
            <person name="Yan X."/>
            <person name="He Y."/>
            <person name="Liu Y."/>
            <person name="Wang X."/>
            <person name="Xiang C."/>
            <person name="Varshney R.K."/>
            <person name="Ding H."/>
            <person name="Gao S."/>
            <person name="Zong X."/>
        </authorList>
    </citation>
    <scope>NUCLEOTIDE SEQUENCE [LARGE SCALE GENOMIC DNA]</scope>
    <source>
        <strain evidence="2 3">cv. Zhongwan 6</strain>
    </source>
</reference>
<organism evidence="2 3">
    <name type="scientific">Pisum sativum</name>
    <name type="common">Garden pea</name>
    <name type="synonym">Lathyrus oleraceus</name>
    <dbReference type="NCBI Taxonomy" id="3888"/>
    <lineage>
        <taxon>Eukaryota</taxon>
        <taxon>Viridiplantae</taxon>
        <taxon>Streptophyta</taxon>
        <taxon>Embryophyta</taxon>
        <taxon>Tracheophyta</taxon>
        <taxon>Spermatophyta</taxon>
        <taxon>Magnoliopsida</taxon>
        <taxon>eudicotyledons</taxon>
        <taxon>Gunneridae</taxon>
        <taxon>Pentapetalae</taxon>
        <taxon>rosids</taxon>
        <taxon>fabids</taxon>
        <taxon>Fabales</taxon>
        <taxon>Fabaceae</taxon>
        <taxon>Papilionoideae</taxon>
        <taxon>50 kb inversion clade</taxon>
        <taxon>NPAAA clade</taxon>
        <taxon>Hologalegina</taxon>
        <taxon>IRL clade</taxon>
        <taxon>Fabeae</taxon>
        <taxon>Lathyrus</taxon>
    </lineage>
</organism>
<dbReference type="PANTHER" id="PTHR33116:SF66">
    <property type="entry name" value="REVERSE TRANSCRIPTASE ZINC-BINDING DOMAIN-CONTAINING PROTEIN"/>
    <property type="match status" value="1"/>
</dbReference>
<protein>
    <recommendedName>
        <fullName evidence="1">Reverse transcriptase zinc-binding domain-containing protein</fullName>
    </recommendedName>
</protein>
<dbReference type="Gramene" id="Psat01G0171100-T1">
    <property type="protein sequence ID" value="KAI5442789.1"/>
    <property type="gene ID" value="KIW84_011711"/>
</dbReference>
<accession>A0A9D5GVK8</accession>
<proteinExistence type="predicted"/>
<gene>
    <name evidence="2" type="ORF">KIW84_011711</name>
</gene>
<sequence>MEKFHKFSKATGLIVNHQKCKAYYGEVDDQIKNDIQHITSYVEGKLPYEYLGISLTAKKLSTHHCLKLVEKLLVCPSCFGTSMAKPTHYGSDGSKTYYFKNHIIHIVPITDQCSWILRVILNLRNEVYIMQAWTSCQQNDKFNTRRIYKDLKGDRNKVIYRKLFYNNLARPMALFMMWLAFQERLAAKDKVLELDMINEDNCVFYNQLESQEHLLFYCYGMQSNWKLVTS</sequence>
<evidence type="ECO:0000313" key="2">
    <source>
        <dbReference type="EMBL" id="KAI5442789.1"/>
    </source>
</evidence>
<dbReference type="AlphaFoldDB" id="A0A9D5GVK8"/>
<evidence type="ECO:0000313" key="3">
    <source>
        <dbReference type="Proteomes" id="UP001058974"/>
    </source>
</evidence>
<dbReference type="Pfam" id="PF13966">
    <property type="entry name" value="zf-RVT"/>
    <property type="match status" value="1"/>
</dbReference>
<evidence type="ECO:0000259" key="1">
    <source>
        <dbReference type="Pfam" id="PF13966"/>
    </source>
</evidence>
<dbReference type="EMBL" id="JAMSHJ010000001">
    <property type="protein sequence ID" value="KAI5442789.1"/>
    <property type="molecule type" value="Genomic_DNA"/>
</dbReference>